<evidence type="ECO:0000313" key="3">
    <source>
        <dbReference type="Proteomes" id="UP000255106"/>
    </source>
</evidence>
<sequence length="75" mass="8258">MAITSRITLLGALALWAFQAQAVDVTVAYQTSAELRKSRRRITTLPKRAAQTSTGVSSTAGRPWCVRLRPARADW</sequence>
<reference evidence="2 3" key="1">
    <citation type="submission" date="2018-06" db="EMBL/GenBank/DDBJ databases">
        <authorList>
            <consortium name="Pathogen Informatics"/>
            <person name="Doyle S."/>
        </authorList>
    </citation>
    <scope>NUCLEOTIDE SEQUENCE [LARGE SCALE GENOMIC DNA]</scope>
    <source>
        <strain evidence="2 3">NCTC10005</strain>
    </source>
</reference>
<dbReference type="Proteomes" id="UP000255106">
    <property type="component" value="Unassembled WGS sequence"/>
</dbReference>
<keyword evidence="1" id="KW-0732">Signal</keyword>
<name>A0A377M5R9_ENTCL</name>
<proteinExistence type="predicted"/>
<evidence type="ECO:0000256" key="1">
    <source>
        <dbReference type="SAM" id="SignalP"/>
    </source>
</evidence>
<organism evidence="2 3">
    <name type="scientific">Enterobacter cloacae</name>
    <dbReference type="NCBI Taxonomy" id="550"/>
    <lineage>
        <taxon>Bacteria</taxon>
        <taxon>Pseudomonadati</taxon>
        <taxon>Pseudomonadota</taxon>
        <taxon>Gammaproteobacteria</taxon>
        <taxon>Enterobacterales</taxon>
        <taxon>Enterobacteriaceae</taxon>
        <taxon>Enterobacter</taxon>
        <taxon>Enterobacter cloacae complex</taxon>
    </lineage>
</organism>
<dbReference type="AlphaFoldDB" id="A0A377M5R9"/>
<feature type="signal peptide" evidence="1">
    <location>
        <begin position="1"/>
        <end position="22"/>
    </location>
</feature>
<gene>
    <name evidence="2" type="primary">tauA_2</name>
    <name evidence="2" type="ORF">NCTC10005_06698</name>
</gene>
<evidence type="ECO:0000313" key="2">
    <source>
        <dbReference type="EMBL" id="STQ13864.1"/>
    </source>
</evidence>
<protein>
    <submittedName>
        <fullName evidence="2">Taurine transporter substrate binding subunit</fullName>
    </submittedName>
</protein>
<dbReference type="EMBL" id="UGJB01000004">
    <property type="protein sequence ID" value="STQ13864.1"/>
    <property type="molecule type" value="Genomic_DNA"/>
</dbReference>
<accession>A0A377M5R9</accession>
<feature type="chain" id="PRO_5016903069" evidence="1">
    <location>
        <begin position="23"/>
        <end position="75"/>
    </location>
</feature>